<keyword evidence="6" id="KW-1185">Reference proteome</keyword>
<keyword evidence="2 5" id="KW-0808">Transferase</keyword>
<evidence type="ECO:0000256" key="3">
    <source>
        <dbReference type="ARBA" id="ARBA00023315"/>
    </source>
</evidence>
<dbReference type="Proteomes" id="UP000515292">
    <property type="component" value="Chromosome"/>
</dbReference>
<reference evidence="5 6" key="1">
    <citation type="submission" date="2020-07" db="EMBL/GenBank/DDBJ databases">
        <title>Complete genome sequence for Sandaracinobacter sp. M6.</title>
        <authorList>
            <person name="Tang Y."/>
            <person name="Liu Q."/>
            <person name="Guo Z."/>
            <person name="Lei P."/>
            <person name="Huang B."/>
        </authorList>
    </citation>
    <scope>NUCLEOTIDE SEQUENCE [LARGE SCALE GENOMIC DNA]</scope>
    <source>
        <strain evidence="5 6">M6</strain>
    </source>
</reference>
<evidence type="ECO:0000313" key="6">
    <source>
        <dbReference type="Proteomes" id="UP000515292"/>
    </source>
</evidence>
<dbReference type="InterPro" id="IPR040771">
    <property type="entry name" value="TLP1_add_C"/>
</dbReference>
<dbReference type="Gene3D" id="3.40.47.10">
    <property type="match status" value="1"/>
</dbReference>
<dbReference type="InterPro" id="IPR016039">
    <property type="entry name" value="Thiolase-like"/>
</dbReference>
<dbReference type="PANTHER" id="PTHR18919">
    <property type="entry name" value="ACETYL-COA C-ACYLTRANSFERASE"/>
    <property type="match status" value="1"/>
</dbReference>
<dbReference type="AlphaFoldDB" id="A0A7G5IHI7"/>
<organism evidence="5 6">
    <name type="scientific">Sandaracinobacteroides saxicola</name>
    <dbReference type="NCBI Taxonomy" id="2759707"/>
    <lineage>
        <taxon>Bacteria</taxon>
        <taxon>Pseudomonadati</taxon>
        <taxon>Pseudomonadota</taxon>
        <taxon>Alphaproteobacteria</taxon>
        <taxon>Sphingomonadales</taxon>
        <taxon>Sphingosinicellaceae</taxon>
        <taxon>Sandaracinobacteroides</taxon>
    </lineage>
</organism>
<evidence type="ECO:0000256" key="2">
    <source>
        <dbReference type="ARBA" id="ARBA00022679"/>
    </source>
</evidence>
<dbReference type="PANTHER" id="PTHR18919:SF139">
    <property type="entry name" value="THIOLASE-LIKE PROTEIN TYPE 1 ADDITIONAL C-TERMINAL DOMAIN-CONTAINING PROTEIN"/>
    <property type="match status" value="1"/>
</dbReference>
<dbReference type="RefSeq" id="WP_182296097.1">
    <property type="nucleotide sequence ID" value="NZ_CP059851.1"/>
</dbReference>
<comment type="similarity">
    <text evidence="1">Belongs to the thiolase-like superfamily. Thiolase family.</text>
</comment>
<dbReference type="SUPFAM" id="SSF53901">
    <property type="entry name" value="Thiolase-like"/>
    <property type="match status" value="2"/>
</dbReference>
<dbReference type="GO" id="GO:0016746">
    <property type="term" value="F:acyltransferase activity"/>
    <property type="evidence" value="ECO:0007669"/>
    <property type="project" value="UniProtKB-KW"/>
</dbReference>
<keyword evidence="3" id="KW-0012">Acyltransferase</keyword>
<accession>A0A7G5IHI7</accession>
<dbReference type="Pfam" id="PF18313">
    <property type="entry name" value="TLP1_add_C"/>
    <property type="match status" value="1"/>
</dbReference>
<evidence type="ECO:0000256" key="1">
    <source>
        <dbReference type="ARBA" id="ARBA00010982"/>
    </source>
</evidence>
<gene>
    <name evidence="5" type="ORF">H3309_16270</name>
</gene>
<sequence length="504" mass="53106">MTLPSMTPVLVGIGQYVDRGDAMLSPQDMLAAVARRAIADCGGHDVAAAIDAIAVVKLFADSAAAFAGPFGGSSNYPRSIANRIGASPRRCLYGPVGGNTPQMLANLFAQQIANGEHDVVLLAGCEPIRTQARAQKAGLKLDWREDAGEPETLGKEIQMISRHELLHGIALPVNVYPLFETALAAHYGRSMVAQRAHIGELMARFTRVAAANPFAQLPVERSAAEIITPTDDNRYIGYPYTKYLNSNMFVDQAAALLLMSTAAADRLGVPAGKRVHLHGCADTQEKILVSERVDYHSSPAVRIGAAHALAAAEIRADDIAHMDLYSCFSSAVQIAADSIGIAHDDPRGLTLTGGLCYFGGPGNNYSMHGIAEVAARCRANPGSHGFVFANGGYLTKHSFGVWNTTPRAFERADPAGYQAEVDAMASPRLEEAPAGEGRIEAFTVIHDRGRPAFAIVIGRQAGDGARFLAQVHDGCGAMVDADLIGAPVTVTAGKGGPNMAVLAS</sequence>
<evidence type="ECO:0000313" key="5">
    <source>
        <dbReference type="EMBL" id="QMW22829.1"/>
    </source>
</evidence>
<feature type="domain" description="Thiolase-like protein type 1 additional C-terminal" evidence="4">
    <location>
        <begin position="418"/>
        <end position="491"/>
    </location>
</feature>
<dbReference type="Gene3D" id="2.40.50.840">
    <property type="match status" value="1"/>
</dbReference>
<dbReference type="KEGG" id="sand:H3309_16270"/>
<protein>
    <submittedName>
        <fullName evidence="5">Acetyl-CoA acetyltransferase</fullName>
    </submittedName>
</protein>
<proteinExistence type="inferred from homology"/>
<name>A0A7G5IHI7_9SPHN</name>
<evidence type="ECO:0000259" key="4">
    <source>
        <dbReference type="Pfam" id="PF18313"/>
    </source>
</evidence>
<dbReference type="EMBL" id="CP059851">
    <property type="protein sequence ID" value="QMW22829.1"/>
    <property type="molecule type" value="Genomic_DNA"/>
</dbReference>